<keyword evidence="5" id="KW-1133">Transmembrane helix</keyword>
<sequence length="254" mass="28427">MICSLFLPRCTEEIRGPYLPCRAVCHHYAAECKDVIGRNGLEWTVAMCDILPERDNPRAIHNYRERCFTPPNFKDSGKKYTHNCSDIVVQACQGIPGYTKTVASEAIQNIHSRYIEQQIKYNKSDSCSEKRKEIVCAENLPACVDGPTETTVTRSSQETPVTTKDTGNTGTEKPPAGKTDALPPGVHARKSQNGKSSSSKLTIGLVVAFILLVLIAVGIVAFVLYRRKQRSKDFDYQKQVLYSEDRAEEFEIFT</sequence>
<keyword evidence="2" id="KW-1015">Disulfide bond</keyword>
<dbReference type="GO" id="GO:0035567">
    <property type="term" value="P:non-canonical Wnt signaling pathway"/>
    <property type="evidence" value="ECO:0007669"/>
    <property type="project" value="TreeGrafter"/>
</dbReference>
<dbReference type="InterPro" id="IPR020067">
    <property type="entry name" value="Frizzled_dom"/>
</dbReference>
<protein>
    <submittedName>
        <fullName evidence="7">Frizzled-9</fullName>
    </submittedName>
</protein>
<evidence type="ECO:0000259" key="6">
    <source>
        <dbReference type="PROSITE" id="PS50038"/>
    </source>
</evidence>
<dbReference type="PANTHER" id="PTHR11309:SF126">
    <property type="entry name" value="FRIZZLED-2"/>
    <property type="match status" value="1"/>
</dbReference>
<dbReference type="EMBL" id="MU826385">
    <property type="protein sequence ID" value="KAJ7376999.1"/>
    <property type="molecule type" value="Genomic_DNA"/>
</dbReference>
<evidence type="ECO:0000256" key="5">
    <source>
        <dbReference type="SAM" id="Phobius"/>
    </source>
</evidence>
<evidence type="ECO:0000256" key="3">
    <source>
        <dbReference type="PROSITE-ProRule" id="PRU00090"/>
    </source>
</evidence>
<comment type="caution">
    <text evidence="7">The sequence shown here is derived from an EMBL/GenBank/DDBJ whole genome shotgun (WGS) entry which is preliminary data.</text>
</comment>
<evidence type="ECO:0000256" key="1">
    <source>
        <dbReference type="ARBA" id="ARBA00022473"/>
    </source>
</evidence>
<keyword evidence="5" id="KW-0812">Transmembrane</keyword>
<organism evidence="7 8">
    <name type="scientific">Desmophyllum pertusum</name>
    <dbReference type="NCBI Taxonomy" id="174260"/>
    <lineage>
        <taxon>Eukaryota</taxon>
        <taxon>Metazoa</taxon>
        <taxon>Cnidaria</taxon>
        <taxon>Anthozoa</taxon>
        <taxon>Hexacorallia</taxon>
        <taxon>Scleractinia</taxon>
        <taxon>Caryophylliina</taxon>
        <taxon>Caryophylliidae</taxon>
        <taxon>Desmophyllum</taxon>
    </lineage>
</organism>
<keyword evidence="5" id="KW-0472">Membrane</keyword>
<evidence type="ECO:0000256" key="2">
    <source>
        <dbReference type="ARBA" id="ARBA00023157"/>
    </source>
</evidence>
<dbReference type="CDD" id="cd12087">
    <property type="entry name" value="TM_EGFR-like"/>
    <property type="match status" value="1"/>
</dbReference>
<gene>
    <name evidence="7" type="primary">FZD9_2</name>
    <name evidence="7" type="ORF">OS493_031272</name>
</gene>
<keyword evidence="8" id="KW-1185">Reference proteome</keyword>
<feature type="domain" description="FZ" evidence="6">
    <location>
        <begin position="1"/>
        <end position="70"/>
    </location>
</feature>
<reference evidence="7" key="1">
    <citation type="submission" date="2023-01" db="EMBL/GenBank/DDBJ databases">
        <title>Genome assembly of the deep-sea coral Lophelia pertusa.</title>
        <authorList>
            <person name="Herrera S."/>
            <person name="Cordes E."/>
        </authorList>
    </citation>
    <scope>NUCLEOTIDE SEQUENCE</scope>
    <source>
        <strain evidence="7">USNM1676648</strain>
        <tissue evidence="7">Polyp</tissue>
    </source>
</reference>
<feature type="region of interest" description="Disordered" evidence="4">
    <location>
        <begin position="147"/>
        <end position="197"/>
    </location>
</feature>
<evidence type="ECO:0000256" key="4">
    <source>
        <dbReference type="SAM" id="MobiDB-lite"/>
    </source>
</evidence>
<feature type="compositionally biased region" description="Polar residues" evidence="4">
    <location>
        <begin position="148"/>
        <end position="171"/>
    </location>
</feature>
<dbReference type="Gene3D" id="1.10.2000.10">
    <property type="entry name" value="Frizzled cysteine-rich domain"/>
    <property type="match status" value="2"/>
</dbReference>
<dbReference type="AlphaFoldDB" id="A0A9W9Z9M4"/>
<dbReference type="InterPro" id="IPR015526">
    <property type="entry name" value="Frizzled/SFRP"/>
</dbReference>
<dbReference type="GO" id="GO:0060070">
    <property type="term" value="P:canonical Wnt signaling pathway"/>
    <property type="evidence" value="ECO:0007669"/>
    <property type="project" value="TreeGrafter"/>
</dbReference>
<dbReference type="GO" id="GO:0042813">
    <property type="term" value="F:Wnt receptor activity"/>
    <property type="evidence" value="ECO:0007669"/>
    <property type="project" value="TreeGrafter"/>
</dbReference>
<dbReference type="PANTHER" id="PTHR11309">
    <property type="entry name" value="FRIZZLED"/>
    <property type="match status" value="1"/>
</dbReference>
<feature type="transmembrane region" description="Helical" evidence="5">
    <location>
        <begin position="201"/>
        <end position="225"/>
    </location>
</feature>
<dbReference type="GO" id="GO:0017147">
    <property type="term" value="F:Wnt-protein binding"/>
    <property type="evidence" value="ECO:0007669"/>
    <property type="project" value="TreeGrafter"/>
</dbReference>
<proteinExistence type="predicted"/>
<dbReference type="OrthoDB" id="5986765at2759"/>
<evidence type="ECO:0000313" key="7">
    <source>
        <dbReference type="EMBL" id="KAJ7376999.1"/>
    </source>
</evidence>
<accession>A0A9W9Z9M4</accession>
<keyword evidence="1" id="KW-0217">Developmental protein</keyword>
<dbReference type="Proteomes" id="UP001163046">
    <property type="component" value="Unassembled WGS sequence"/>
</dbReference>
<evidence type="ECO:0000313" key="8">
    <source>
        <dbReference type="Proteomes" id="UP001163046"/>
    </source>
</evidence>
<dbReference type="InterPro" id="IPR036790">
    <property type="entry name" value="Frizzled_dom_sf"/>
</dbReference>
<name>A0A9W9Z9M4_9CNID</name>
<dbReference type="PROSITE" id="PS50038">
    <property type="entry name" value="FZ"/>
    <property type="match status" value="1"/>
</dbReference>
<comment type="caution">
    <text evidence="3">Lacks conserved residue(s) required for the propagation of feature annotation.</text>
</comment>
<dbReference type="GO" id="GO:0005886">
    <property type="term" value="C:plasma membrane"/>
    <property type="evidence" value="ECO:0007669"/>
    <property type="project" value="TreeGrafter"/>
</dbReference>
<dbReference type="Pfam" id="PF01392">
    <property type="entry name" value="Fz"/>
    <property type="match status" value="1"/>
</dbReference>
<dbReference type="SUPFAM" id="SSF63501">
    <property type="entry name" value="Frizzled cysteine-rich domain"/>
    <property type="match status" value="1"/>
</dbReference>